<evidence type="ECO:0000313" key="1">
    <source>
        <dbReference type="EMBL" id="KAK0475061.1"/>
    </source>
</evidence>
<protein>
    <submittedName>
        <fullName evidence="1">Uncharacterized protein</fullName>
    </submittedName>
</protein>
<sequence length="145" mass="16431">MASGPDTSMLRNCPKLEKLHTEGMHSEAAIPVQAGSLVSFIDKRPFDGNRWTPEYLDVIKLAQKLLRITSNSNQANKNRHEILSGGMRGIGMSDGPRYRKWKTLMQAGLNNTAVLNYQPLQLLESFLLRNLFKDDSAMEYKQRAH</sequence>
<organism evidence="1 2">
    <name type="scientific">Armillaria luteobubalina</name>
    <dbReference type="NCBI Taxonomy" id="153913"/>
    <lineage>
        <taxon>Eukaryota</taxon>
        <taxon>Fungi</taxon>
        <taxon>Dikarya</taxon>
        <taxon>Basidiomycota</taxon>
        <taxon>Agaricomycotina</taxon>
        <taxon>Agaricomycetes</taxon>
        <taxon>Agaricomycetidae</taxon>
        <taxon>Agaricales</taxon>
        <taxon>Marasmiineae</taxon>
        <taxon>Physalacriaceae</taxon>
        <taxon>Armillaria</taxon>
    </lineage>
</organism>
<dbReference type="EMBL" id="JAUEPU010000156">
    <property type="protein sequence ID" value="KAK0475061.1"/>
    <property type="molecule type" value="Genomic_DNA"/>
</dbReference>
<accession>A0AA39T9Z0</accession>
<keyword evidence="2" id="KW-1185">Reference proteome</keyword>
<dbReference type="AlphaFoldDB" id="A0AA39T9Z0"/>
<name>A0AA39T9Z0_9AGAR</name>
<reference evidence="1" key="1">
    <citation type="submission" date="2023-06" db="EMBL/GenBank/DDBJ databases">
        <authorList>
            <consortium name="Lawrence Berkeley National Laboratory"/>
            <person name="Ahrendt S."/>
            <person name="Sahu N."/>
            <person name="Indic B."/>
            <person name="Wong-Bajracharya J."/>
            <person name="Merenyi Z."/>
            <person name="Ke H.-M."/>
            <person name="Monk M."/>
            <person name="Kocsube S."/>
            <person name="Drula E."/>
            <person name="Lipzen A."/>
            <person name="Balint B."/>
            <person name="Henrissat B."/>
            <person name="Andreopoulos B."/>
            <person name="Martin F.M."/>
            <person name="Harder C.B."/>
            <person name="Rigling D."/>
            <person name="Ford K.L."/>
            <person name="Foster G.D."/>
            <person name="Pangilinan J."/>
            <person name="Papanicolaou A."/>
            <person name="Barry K."/>
            <person name="LaButti K."/>
            <person name="Viragh M."/>
            <person name="Koriabine M."/>
            <person name="Yan M."/>
            <person name="Riley R."/>
            <person name="Champramary S."/>
            <person name="Plett K.L."/>
            <person name="Tsai I.J."/>
            <person name="Slot J."/>
            <person name="Sipos G."/>
            <person name="Plett J."/>
            <person name="Nagy L.G."/>
            <person name="Grigoriev I.V."/>
        </authorList>
    </citation>
    <scope>NUCLEOTIDE SEQUENCE</scope>
    <source>
        <strain evidence="1">HWK02</strain>
    </source>
</reference>
<gene>
    <name evidence="1" type="ORF">EDD18DRAFT_1338979</name>
</gene>
<dbReference type="Proteomes" id="UP001175228">
    <property type="component" value="Unassembled WGS sequence"/>
</dbReference>
<evidence type="ECO:0000313" key="2">
    <source>
        <dbReference type="Proteomes" id="UP001175228"/>
    </source>
</evidence>
<comment type="caution">
    <text evidence="1">The sequence shown here is derived from an EMBL/GenBank/DDBJ whole genome shotgun (WGS) entry which is preliminary data.</text>
</comment>
<proteinExistence type="predicted"/>